<dbReference type="InterPro" id="IPR014013">
    <property type="entry name" value="Helic_SF1/SF2_ATP-bd_DinG/Rad3"/>
</dbReference>
<evidence type="ECO:0000256" key="13">
    <source>
        <dbReference type="ARBA" id="ARBA00079061"/>
    </source>
</evidence>
<dbReference type="Pfam" id="PF13307">
    <property type="entry name" value="Helicase_C_2"/>
    <property type="match status" value="1"/>
</dbReference>
<accession>S2W4Z4</accession>
<dbReference type="SUPFAM" id="SSF52540">
    <property type="entry name" value="P-loop containing nucleoside triphosphate hydrolases"/>
    <property type="match status" value="2"/>
</dbReference>
<dbReference type="InterPro" id="IPR045028">
    <property type="entry name" value="DinG/Rad3-like"/>
</dbReference>
<sequence length="647" mass="68437">MSDSLNCLDAAVEKLSGHPRDGQRKMAQAVEASLNSGRHLLVQAGTGTGKSLAYLAPAMVWACDNDPVVVATATLALQSQLAKKDIPLILSAIEDVTGTKPKVAVLKGRSNYACLMRVNEVVAEQDALIGQPSDSGSTSSLGKQVVELREWANDEIDEGSGESEDAPAHTDLAWKQVSVNSRECIGAQACSFADKCFAERARTKAGEADLVITNHALLAIDAMADNNVLPDHSAVIIDEAHELTDRVTGAASAELTAALIARAAKSCSPWVSDELAEQLTDAAEDFSAAISDCEPGRLTEPGASPVLAADVVRQLMRNVISAMSGGNATQAPEKAQSAAMADEVHEVAKRISELSSHDVVWLTVSDRFGSSINVAPLSVSGLMREKVLDQVTTIMTSATLAVGGKFNSAAGSVGLAKSDEGSVWSSLDVGSPFEYAKQGILYLPSHMPKPSRDGLSEEVLKEITELVWASGGRALGLFASQRSATAAAEFVRAQLPAMTVLCQGEAQISELTKRFAAEPNTALFGTLSLWQGIDVPGDSCQLVVIEKIPFPRPDDPLMQARKDAVDRAGGNGFMSVAASHAGLLMAQGAGRLIRRQSDRGVVAVLDSRMVTARYGSFLLRSLPPFWRTRDHETVVSALQRLAKSAEI</sequence>
<evidence type="ECO:0000256" key="11">
    <source>
        <dbReference type="ARBA" id="ARBA00048954"/>
    </source>
</evidence>
<dbReference type="InterPro" id="IPR006554">
    <property type="entry name" value="Helicase-like_DEXD_c2"/>
</dbReference>
<dbReference type="SMART" id="SM00491">
    <property type="entry name" value="HELICc2"/>
    <property type="match status" value="1"/>
</dbReference>
<keyword evidence="4" id="KW-0227">DNA damage</keyword>
<organism evidence="15 16">
    <name type="scientific">Propionimicrobium lymphophilum ACS-093-V-SCH5</name>
    <dbReference type="NCBI Taxonomy" id="883161"/>
    <lineage>
        <taxon>Bacteria</taxon>
        <taxon>Bacillati</taxon>
        <taxon>Actinomycetota</taxon>
        <taxon>Actinomycetes</taxon>
        <taxon>Propionibacteriales</taxon>
        <taxon>Propionibacteriaceae</taxon>
        <taxon>Propionimicrobium</taxon>
    </lineage>
</organism>
<dbReference type="InterPro" id="IPR014001">
    <property type="entry name" value="Helicase_ATP-bd"/>
</dbReference>
<evidence type="ECO:0000256" key="6">
    <source>
        <dbReference type="ARBA" id="ARBA00022806"/>
    </source>
</evidence>
<dbReference type="SMART" id="SM00488">
    <property type="entry name" value="DEXDc2"/>
    <property type="match status" value="1"/>
</dbReference>
<dbReference type="PANTHER" id="PTHR11472:SF34">
    <property type="entry name" value="REGULATOR OF TELOMERE ELONGATION HELICASE 1"/>
    <property type="match status" value="1"/>
</dbReference>
<dbReference type="AlphaFoldDB" id="S2W4Z4"/>
<reference evidence="15 16" key="1">
    <citation type="submission" date="2013-04" db="EMBL/GenBank/DDBJ databases">
        <title>The Genome Sequence of Propionimicrobium lymphophilum ACS-093-V-SCH5.</title>
        <authorList>
            <consortium name="The Broad Institute Genomics Platform"/>
            <person name="Earl A."/>
            <person name="Ward D."/>
            <person name="Feldgarden M."/>
            <person name="Gevers D."/>
            <person name="Saerens B."/>
            <person name="Vaneechoutte M."/>
            <person name="Walker B."/>
            <person name="Young S."/>
            <person name="Zeng Q."/>
            <person name="Gargeya S."/>
            <person name="Fitzgerald M."/>
            <person name="Haas B."/>
            <person name="Abouelleil A."/>
            <person name="Allen A.W."/>
            <person name="Alvarado L."/>
            <person name="Arachchi H.M."/>
            <person name="Berlin A.M."/>
            <person name="Chapman S.B."/>
            <person name="Gainer-Dewar J."/>
            <person name="Goldberg J."/>
            <person name="Griggs A."/>
            <person name="Gujja S."/>
            <person name="Hansen M."/>
            <person name="Howarth C."/>
            <person name="Imamovic A."/>
            <person name="Ireland A."/>
            <person name="Larimer J."/>
            <person name="McCowan C."/>
            <person name="Murphy C."/>
            <person name="Pearson M."/>
            <person name="Poon T.W."/>
            <person name="Priest M."/>
            <person name="Roberts A."/>
            <person name="Saif S."/>
            <person name="Shea T."/>
            <person name="Sisk P."/>
            <person name="Sykes S."/>
            <person name="Wortman J."/>
            <person name="Nusbaum C."/>
            <person name="Birren B."/>
        </authorList>
    </citation>
    <scope>NUCLEOTIDE SEQUENCE [LARGE SCALE GENOMIC DNA]</scope>
    <source>
        <strain evidence="15 16">ACS-093-V-SCH5</strain>
    </source>
</reference>
<dbReference type="FunFam" id="3.40.50.300:FF:000437">
    <property type="entry name" value="ATP-dependent DNA helicase DinG"/>
    <property type="match status" value="1"/>
</dbReference>
<dbReference type="PROSITE" id="PS00690">
    <property type="entry name" value="DEAH_ATP_HELICASE"/>
    <property type="match status" value="1"/>
</dbReference>
<dbReference type="EC" id="5.6.2.3" evidence="10"/>
<evidence type="ECO:0000313" key="15">
    <source>
        <dbReference type="EMBL" id="EPD33325.1"/>
    </source>
</evidence>
<dbReference type="Gene3D" id="3.40.50.300">
    <property type="entry name" value="P-loop containing nucleotide triphosphate hydrolases"/>
    <property type="match status" value="2"/>
</dbReference>
<protein>
    <recommendedName>
        <fullName evidence="12">ATP-dependent helicase DinG</fullName>
        <ecNumber evidence="10">5.6.2.3</ecNumber>
    </recommendedName>
    <alternativeName>
        <fullName evidence="13">DNA 5'-3' helicase DinG</fullName>
    </alternativeName>
</protein>
<keyword evidence="5" id="KW-0378">Hydrolase</keyword>
<evidence type="ECO:0000313" key="16">
    <source>
        <dbReference type="Proteomes" id="UP000014417"/>
    </source>
</evidence>
<dbReference type="HOGENOM" id="CLU_012117_2_0_11"/>
<keyword evidence="2" id="KW-0411">Iron-sulfur</keyword>
<evidence type="ECO:0000256" key="9">
    <source>
        <dbReference type="ARBA" id="ARBA00038058"/>
    </source>
</evidence>
<feature type="domain" description="Helicase ATP-binding" evidence="14">
    <location>
        <begin position="9"/>
        <end position="310"/>
    </location>
</feature>
<dbReference type="PANTHER" id="PTHR11472">
    <property type="entry name" value="DNA REPAIR DEAD HELICASE RAD3/XP-D SUBFAMILY MEMBER"/>
    <property type="match status" value="1"/>
</dbReference>
<keyword evidence="16" id="KW-1185">Reference proteome</keyword>
<evidence type="ECO:0000256" key="4">
    <source>
        <dbReference type="ARBA" id="ARBA00022763"/>
    </source>
</evidence>
<name>S2W4Z4_9ACTN</name>
<dbReference type="InterPro" id="IPR006555">
    <property type="entry name" value="ATP-dep_Helicase_C"/>
</dbReference>
<dbReference type="Pfam" id="PF00270">
    <property type="entry name" value="DEAD"/>
    <property type="match status" value="1"/>
</dbReference>
<comment type="caution">
    <text evidence="15">The sequence shown here is derived from an EMBL/GenBank/DDBJ whole genome shotgun (WGS) entry which is preliminary data.</text>
</comment>
<dbReference type="Proteomes" id="UP000014417">
    <property type="component" value="Unassembled WGS sequence"/>
</dbReference>
<dbReference type="PATRIC" id="fig|883161.3.peg.860"/>
<keyword evidence="2" id="KW-0479">Metal-binding</keyword>
<keyword evidence="8" id="KW-0234">DNA repair</keyword>
<dbReference type="PROSITE" id="PS51193">
    <property type="entry name" value="HELICASE_ATP_BIND_2"/>
    <property type="match status" value="1"/>
</dbReference>
<dbReference type="InterPro" id="IPR011545">
    <property type="entry name" value="DEAD/DEAH_box_helicase_dom"/>
</dbReference>
<dbReference type="GO" id="GO:0005524">
    <property type="term" value="F:ATP binding"/>
    <property type="evidence" value="ECO:0007669"/>
    <property type="project" value="UniProtKB-KW"/>
</dbReference>
<comment type="catalytic activity">
    <reaction evidence="11">
        <text>ATP + H2O = ADP + phosphate + H(+)</text>
        <dbReference type="Rhea" id="RHEA:13065"/>
        <dbReference type="ChEBI" id="CHEBI:15377"/>
        <dbReference type="ChEBI" id="CHEBI:15378"/>
        <dbReference type="ChEBI" id="CHEBI:30616"/>
        <dbReference type="ChEBI" id="CHEBI:43474"/>
        <dbReference type="ChEBI" id="CHEBI:456216"/>
        <dbReference type="EC" id="5.6.2.3"/>
    </reaction>
</comment>
<dbReference type="STRING" id="883161.HMPREF9306_00864"/>
<dbReference type="GO" id="GO:0051539">
    <property type="term" value="F:4 iron, 4 sulfur cluster binding"/>
    <property type="evidence" value="ECO:0007669"/>
    <property type="project" value="UniProtKB-KW"/>
</dbReference>
<dbReference type="GO" id="GO:0016818">
    <property type="term" value="F:hydrolase activity, acting on acid anhydrides, in phosphorus-containing anhydrides"/>
    <property type="evidence" value="ECO:0007669"/>
    <property type="project" value="InterPro"/>
</dbReference>
<evidence type="ECO:0000256" key="2">
    <source>
        <dbReference type="ARBA" id="ARBA00022485"/>
    </source>
</evidence>
<keyword evidence="6" id="KW-0347">Helicase</keyword>
<evidence type="ECO:0000256" key="5">
    <source>
        <dbReference type="ARBA" id="ARBA00022801"/>
    </source>
</evidence>
<evidence type="ECO:0000256" key="8">
    <source>
        <dbReference type="ARBA" id="ARBA00023204"/>
    </source>
</evidence>
<proteinExistence type="inferred from homology"/>
<dbReference type="GO" id="GO:0003676">
    <property type="term" value="F:nucleic acid binding"/>
    <property type="evidence" value="ECO:0007669"/>
    <property type="project" value="InterPro"/>
</dbReference>
<evidence type="ECO:0000256" key="3">
    <source>
        <dbReference type="ARBA" id="ARBA00022741"/>
    </source>
</evidence>
<dbReference type="GO" id="GO:0006281">
    <property type="term" value="P:DNA repair"/>
    <property type="evidence" value="ECO:0007669"/>
    <property type="project" value="UniProtKB-KW"/>
</dbReference>
<evidence type="ECO:0000256" key="1">
    <source>
        <dbReference type="ARBA" id="ARBA00001966"/>
    </source>
</evidence>
<comment type="cofactor">
    <cofactor evidence="1">
        <name>[4Fe-4S] cluster</name>
        <dbReference type="ChEBI" id="CHEBI:49883"/>
    </cofactor>
</comment>
<keyword evidence="2" id="KW-0408">Iron</keyword>
<comment type="similarity">
    <text evidence="9">Belongs to the helicase family. DinG subfamily.</text>
</comment>
<gene>
    <name evidence="15" type="ORF">HMPREF9306_00864</name>
</gene>
<dbReference type="GO" id="GO:0043139">
    <property type="term" value="F:5'-3' DNA helicase activity"/>
    <property type="evidence" value="ECO:0007669"/>
    <property type="project" value="UniProtKB-EC"/>
</dbReference>
<dbReference type="SMART" id="SM00487">
    <property type="entry name" value="DEXDc"/>
    <property type="match status" value="1"/>
</dbReference>
<keyword evidence="2" id="KW-0004">4Fe-4S</keyword>
<evidence type="ECO:0000256" key="7">
    <source>
        <dbReference type="ARBA" id="ARBA00022840"/>
    </source>
</evidence>
<dbReference type="EMBL" id="AGZR01000005">
    <property type="protein sequence ID" value="EPD33325.1"/>
    <property type="molecule type" value="Genomic_DNA"/>
</dbReference>
<dbReference type="InterPro" id="IPR027417">
    <property type="entry name" value="P-loop_NTPase"/>
</dbReference>
<dbReference type="InterPro" id="IPR002464">
    <property type="entry name" value="DNA/RNA_helicase_DEAH_CS"/>
</dbReference>
<evidence type="ECO:0000256" key="12">
    <source>
        <dbReference type="ARBA" id="ARBA00073590"/>
    </source>
</evidence>
<keyword evidence="7" id="KW-0067">ATP-binding</keyword>
<keyword evidence="3" id="KW-0547">Nucleotide-binding</keyword>
<evidence type="ECO:0000259" key="14">
    <source>
        <dbReference type="PROSITE" id="PS51193"/>
    </source>
</evidence>
<evidence type="ECO:0000256" key="10">
    <source>
        <dbReference type="ARBA" id="ARBA00044969"/>
    </source>
</evidence>